<dbReference type="Gene3D" id="3.40.390.10">
    <property type="entry name" value="Collagenase (Catalytic Domain)"/>
    <property type="match status" value="1"/>
</dbReference>
<name>A0ABN6GYJ2_9BACT</name>
<proteinExistence type="predicted"/>
<dbReference type="SUPFAM" id="SSF55486">
    <property type="entry name" value="Metalloproteases ('zincins'), catalytic domain"/>
    <property type="match status" value="1"/>
</dbReference>
<keyword evidence="2" id="KW-1185">Reference proteome</keyword>
<dbReference type="Proteomes" id="UP001374893">
    <property type="component" value="Chromosome"/>
</dbReference>
<gene>
    <name evidence="1" type="ORF">HAHE_02740</name>
</gene>
<evidence type="ECO:0000313" key="2">
    <source>
        <dbReference type="Proteomes" id="UP001374893"/>
    </source>
</evidence>
<organism evidence="1 2">
    <name type="scientific">Haloferula helveola</name>
    <dbReference type="NCBI Taxonomy" id="490095"/>
    <lineage>
        <taxon>Bacteria</taxon>
        <taxon>Pseudomonadati</taxon>
        <taxon>Verrucomicrobiota</taxon>
        <taxon>Verrucomicrobiia</taxon>
        <taxon>Verrucomicrobiales</taxon>
        <taxon>Verrucomicrobiaceae</taxon>
        <taxon>Haloferula</taxon>
    </lineage>
</organism>
<dbReference type="RefSeq" id="WP_338687904.1">
    <property type="nucleotide sequence ID" value="NZ_AP024702.1"/>
</dbReference>
<dbReference type="EMBL" id="AP024702">
    <property type="protein sequence ID" value="BCX46366.1"/>
    <property type="molecule type" value="Genomic_DNA"/>
</dbReference>
<evidence type="ECO:0000313" key="1">
    <source>
        <dbReference type="EMBL" id="BCX46366.1"/>
    </source>
</evidence>
<protein>
    <submittedName>
        <fullName evidence="1">FG-GAP repeat protein</fullName>
    </submittedName>
</protein>
<sequence length="414" mass="43953">MARIFNRLRKQGLGTLRALRFFSGCLPALGCASAITIEFDYTYDTNDWFEVGERKAILEQVASLYETILTDTLLRIDPADFPGSTWTVSVRNPQTGNTVSLPNFVVPDDTIVVFAGARELGGTVRGQAGNAGWSGSGFSSWFSRIRARGGNPGADYSSADAELITDYAPHVGFLSFDITTDYNYSTTQNLSGTDYVSVALHELGHVLGIGICDSWDNLINSGQFTGPASLRAAGVMPAVQSGNGHFDQSVTNKPAFGSFATPHGSSTPVLMRPSLTTSGGLLTVLTDLDLAALVDIGWQVEPPLGPTYPSLGPAGTQINWPSSSFRSYVVEKSTDLDFGSATTVAFDGDGSVQSWTDPSPPSGRCFYRMTDTAYPAPAAVTLPAPAMLAAAGDDEIRTETVAPRWVEGCECGGH</sequence>
<dbReference type="InterPro" id="IPR024079">
    <property type="entry name" value="MetalloPept_cat_dom_sf"/>
</dbReference>
<accession>A0ABN6GYJ2</accession>
<reference evidence="1 2" key="1">
    <citation type="submission" date="2021-06" db="EMBL/GenBank/DDBJ databases">
        <title>Complete genome of Haloferula helveola possessing various polysaccharide degrading enzymes.</title>
        <authorList>
            <person name="Takami H."/>
            <person name="Huang C."/>
            <person name="Hamasaki K."/>
        </authorList>
    </citation>
    <scope>NUCLEOTIDE SEQUENCE [LARGE SCALE GENOMIC DNA]</scope>
    <source>
        <strain evidence="1 2">CN-1</strain>
    </source>
</reference>